<sequence length="60" mass="6832">MSYMYRCNNCRDTTEDESKPSELSESDKLCSNCYCGYYQLVGTVGRRSKLLGNTAILHII</sequence>
<evidence type="ECO:0000313" key="2">
    <source>
        <dbReference type="Proteomes" id="UP000217784"/>
    </source>
</evidence>
<gene>
    <name evidence="1" type="ORF">ASJ80_08305</name>
</gene>
<protein>
    <submittedName>
        <fullName evidence="1">Uncharacterized protein</fullName>
    </submittedName>
</protein>
<comment type="caution">
    <text evidence="1">The sequence shown here is derived from an EMBL/GenBank/DDBJ whole genome shotgun (WGS) entry which is preliminary data.</text>
</comment>
<dbReference type="Proteomes" id="UP000217784">
    <property type="component" value="Unassembled WGS sequence"/>
</dbReference>
<dbReference type="RefSeq" id="WP_069583070.1">
    <property type="nucleotide sequence ID" value="NZ_LMVM01000002.1"/>
</dbReference>
<proteinExistence type="predicted"/>
<name>A0A2A2H8X2_METBR</name>
<accession>A0A2A2H8X2</accession>
<keyword evidence="2" id="KW-1185">Reference proteome</keyword>
<dbReference type="AlphaFoldDB" id="A0A2A2H8X2"/>
<organism evidence="1 2">
    <name type="scientific">Methanobacterium bryantii</name>
    <dbReference type="NCBI Taxonomy" id="2161"/>
    <lineage>
        <taxon>Archaea</taxon>
        <taxon>Methanobacteriati</taxon>
        <taxon>Methanobacteriota</taxon>
        <taxon>Methanomada group</taxon>
        <taxon>Methanobacteria</taxon>
        <taxon>Methanobacteriales</taxon>
        <taxon>Methanobacteriaceae</taxon>
        <taxon>Methanobacterium</taxon>
    </lineage>
</organism>
<evidence type="ECO:0000313" key="1">
    <source>
        <dbReference type="EMBL" id="PAV05724.1"/>
    </source>
</evidence>
<dbReference type="EMBL" id="LMVM01000002">
    <property type="protein sequence ID" value="PAV05724.1"/>
    <property type="molecule type" value="Genomic_DNA"/>
</dbReference>
<reference evidence="1 2" key="1">
    <citation type="journal article" date="2017" name="BMC Genomics">
        <title>Genomic analysis of methanogenic archaea reveals a shift towards energy conservation.</title>
        <authorList>
            <person name="Gilmore S.P."/>
            <person name="Henske J.K."/>
            <person name="Sexton J.A."/>
            <person name="Solomon K.V."/>
            <person name="Seppala S."/>
            <person name="Yoo J.I."/>
            <person name="Huyett L.M."/>
            <person name="Pressman A."/>
            <person name="Cogan J.Z."/>
            <person name="Kivenson V."/>
            <person name="Peng X."/>
            <person name="Tan Y."/>
            <person name="Valentine D.L."/>
            <person name="O'Malley M.A."/>
        </authorList>
    </citation>
    <scope>NUCLEOTIDE SEQUENCE [LARGE SCALE GENOMIC DNA]</scope>
    <source>
        <strain evidence="1 2">M.o.H.</strain>
    </source>
</reference>